<organism evidence="1 2">
    <name type="scientific">Arthrobacter jinronghuae</name>
    <dbReference type="NCBI Taxonomy" id="2964609"/>
    <lineage>
        <taxon>Bacteria</taxon>
        <taxon>Bacillati</taxon>
        <taxon>Actinomycetota</taxon>
        <taxon>Actinomycetes</taxon>
        <taxon>Micrococcales</taxon>
        <taxon>Micrococcaceae</taxon>
        <taxon>Arthrobacter</taxon>
    </lineage>
</organism>
<evidence type="ECO:0000313" key="1">
    <source>
        <dbReference type="EMBL" id="MCQ1948754.1"/>
    </source>
</evidence>
<dbReference type="Proteomes" id="UP001206924">
    <property type="component" value="Unassembled WGS sequence"/>
</dbReference>
<keyword evidence="2" id="KW-1185">Reference proteome</keyword>
<protein>
    <submittedName>
        <fullName evidence="1">Uncharacterized protein</fullName>
    </submittedName>
</protein>
<evidence type="ECO:0000313" key="2">
    <source>
        <dbReference type="Proteomes" id="UP001206924"/>
    </source>
</evidence>
<gene>
    <name evidence="1" type="ORF">NNX28_02265</name>
</gene>
<accession>A0ABT1NM35</accession>
<sequence length="64" mass="6582">MNCPKAIAAGTGGATTVINVKILTTAGPGGEGRASDDDDVDQVLLEQATPQVRVVTVSKPVRYE</sequence>
<comment type="caution">
    <text evidence="1">The sequence shown here is derived from an EMBL/GenBank/DDBJ whole genome shotgun (WGS) entry which is preliminary data.</text>
</comment>
<dbReference type="RefSeq" id="WP_255864657.1">
    <property type="nucleotide sequence ID" value="NZ_CP104263.1"/>
</dbReference>
<name>A0ABT1NM35_9MICC</name>
<proteinExistence type="predicted"/>
<dbReference type="EMBL" id="JANFLP010000001">
    <property type="protein sequence ID" value="MCQ1948754.1"/>
    <property type="molecule type" value="Genomic_DNA"/>
</dbReference>
<reference evidence="1 2" key="1">
    <citation type="submission" date="2022-07" db="EMBL/GenBank/DDBJ databases">
        <title>Novel species in genus Arthrobacter.</title>
        <authorList>
            <person name="Liu Y."/>
        </authorList>
    </citation>
    <scope>NUCLEOTIDE SEQUENCE [LARGE SCALE GENOMIC DNA]</scope>
    <source>
        <strain evidence="2">zg-Y859</strain>
    </source>
</reference>